<comment type="subcellular location">
    <subcellularLocation>
        <location evidence="1 6">Secreted</location>
    </subcellularLocation>
</comment>
<reference evidence="8" key="1">
    <citation type="journal article" date="2016" name="Ticks Tick Borne Dis.">
        <title>De novo assembly and annotation of the salivary gland transcriptome of Rhipicephalus appendiculatus male and female ticks during blood feeding.</title>
        <authorList>
            <person name="de Castro M.H."/>
            <person name="de Klerk D."/>
            <person name="Pienaar R."/>
            <person name="Latif A.A."/>
            <person name="Rees D.J."/>
            <person name="Mans B.J."/>
        </authorList>
    </citation>
    <scope>NUCLEOTIDE SEQUENCE</scope>
    <source>
        <tissue evidence="8">Salivary glands</tissue>
    </source>
</reference>
<feature type="signal peptide" evidence="7">
    <location>
        <begin position="1"/>
        <end position="27"/>
    </location>
</feature>
<keyword evidence="2 6" id="KW-0964">Secreted</keyword>
<evidence type="ECO:0000256" key="4">
    <source>
        <dbReference type="ARBA" id="ARBA00023157"/>
    </source>
</evidence>
<accession>A0A131YNV9</accession>
<dbReference type="InterPro" id="IPR045797">
    <property type="entry name" value="EVA_Class_A"/>
</dbReference>
<organism evidence="8">
    <name type="scientific">Rhipicephalus appendiculatus</name>
    <name type="common">Brown ear tick</name>
    <dbReference type="NCBI Taxonomy" id="34631"/>
    <lineage>
        <taxon>Eukaryota</taxon>
        <taxon>Metazoa</taxon>
        <taxon>Ecdysozoa</taxon>
        <taxon>Arthropoda</taxon>
        <taxon>Chelicerata</taxon>
        <taxon>Arachnida</taxon>
        <taxon>Acari</taxon>
        <taxon>Parasitiformes</taxon>
        <taxon>Ixodida</taxon>
        <taxon>Ixodoidea</taxon>
        <taxon>Ixodidae</taxon>
        <taxon>Rhipicephalinae</taxon>
        <taxon>Rhipicephalus</taxon>
        <taxon>Rhipicephalus</taxon>
    </lineage>
</organism>
<keyword evidence="3 6" id="KW-0732">Signal</keyword>
<dbReference type="EMBL" id="GEDV01007618">
    <property type="protein sequence ID" value="JAP80939.1"/>
    <property type="molecule type" value="Transcribed_RNA"/>
</dbReference>
<evidence type="ECO:0000256" key="2">
    <source>
        <dbReference type="ARBA" id="ARBA00022525"/>
    </source>
</evidence>
<evidence type="ECO:0000313" key="8">
    <source>
        <dbReference type="EMBL" id="JAP80939.1"/>
    </source>
</evidence>
<dbReference type="GO" id="GO:0019957">
    <property type="term" value="F:C-C chemokine binding"/>
    <property type="evidence" value="ECO:0007669"/>
    <property type="project" value="InterPro"/>
</dbReference>
<comment type="function">
    <text evidence="6">Salivary chemokine-binding protein which binds to host chemokines.</text>
</comment>
<dbReference type="GO" id="GO:0005576">
    <property type="term" value="C:extracellular region"/>
    <property type="evidence" value="ECO:0007669"/>
    <property type="project" value="UniProtKB-SubCell"/>
</dbReference>
<keyword evidence="5 6" id="KW-0325">Glycoprotein</keyword>
<dbReference type="AlphaFoldDB" id="A0A131YNV9"/>
<feature type="chain" id="PRO_5007285645" description="Evasin" evidence="7">
    <location>
        <begin position="28"/>
        <end position="141"/>
    </location>
</feature>
<sequence>MGGRRMRPNRLLVWQCLIYLVPTFAAALSMCNNQAPAESGKNINVKVSISRPDSPVSGTVCTIPVLRGNSLRRPVGCCHFCRDMNETLPDKTPCYAIPPLEALRMKPHARRSCPLGLCENGVCKPTGKYEICESIATIKKM</sequence>
<evidence type="ECO:0000256" key="3">
    <source>
        <dbReference type="ARBA" id="ARBA00022729"/>
    </source>
</evidence>
<protein>
    <recommendedName>
        <fullName evidence="6">Evasin</fullName>
    </recommendedName>
</protein>
<keyword evidence="4 6" id="KW-1015">Disulfide bond</keyword>
<dbReference type="Gene3D" id="2.30.130.100">
    <property type="match status" value="1"/>
</dbReference>
<dbReference type="Pfam" id="PF19429">
    <property type="entry name" value="EVA_Class_A"/>
    <property type="match status" value="1"/>
</dbReference>
<name>A0A131YNV9_RHIAP</name>
<proteinExistence type="predicted"/>
<evidence type="ECO:0000256" key="7">
    <source>
        <dbReference type="SAM" id="SignalP"/>
    </source>
</evidence>
<evidence type="ECO:0000256" key="6">
    <source>
        <dbReference type="RuleBase" id="RU369006"/>
    </source>
</evidence>
<evidence type="ECO:0000256" key="1">
    <source>
        <dbReference type="ARBA" id="ARBA00004613"/>
    </source>
</evidence>
<evidence type="ECO:0000256" key="5">
    <source>
        <dbReference type="ARBA" id="ARBA00023180"/>
    </source>
</evidence>